<name>A0A433ZWM6_MORMO</name>
<dbReference type="Proteomes" id="UP000286908">
    <property type="component" value="Unassembled WGS sequence"/>
</dbReference>
<dbReference type="OrthoDB" id="5563425at2"/>
<gene>
    <name evidence="1" type="ORF">CKG00_09025</name>
</gene>
<evidence type="ECO:0000313" key="2">
    <source>
        <dbReference type="Proteomes" id="UP000286908"/>
    </source>
</evidence>
<proteinExistence type="predicted"/>
<dbReference type="AlphaFoldDB" id="A0A433ZWM6"/>
<dbReference type="EMBL" id="NRQY01000001">
    <property type="protein sequence ID" value="RUT66515.1"/>
    <property type="molecule type" value="Genomic_DNA"/>
</dbReference>
<sequence>MSFLLHINECPHLMADAYVCDERRTLTFLSVWGRDTAIQELLARLTLNNEDALTQFTLTDAALNDHILFPGNTDNLDKRTTRHQRTRFGTLSHLWLFDKRCLTPDRANGQAVLLLPKDAPDLHHRVWALLHETCTLPLLPHWQDAVLTMLHTSQMLTPLPASYGEIVGWQLALDIPRLTELISGAIALGELRTSPQSAAQRALRAA</sequence>
<comment type="caution">
    <text evidence="1">The sequence shown here is derived from an EMBL/GenBank/DDBJ whole genome shotgun (WGS) entry which is preliminary data.</text>
</comment>
<reference evidence="1 2" key="1">
    <citation type="submission" date="2017-08" db="EMBL/GenBank/DDBJ databases">
        <title>Draft genome sequence of pheromone producing symbiont Morganella morganii, of the female New Zealand grass grub Costelytra giveni.</title>
        <authorList>
            <person name="Laugraud A."/>
            <person name="Young S.D."/>
            <person name="Hurst M.H."/>
        </authorList>
    </citation>
    <scope>NUCLEOTIDE SEQUENCE [LARGE SCALE GENOMIC DNA]</scope>
    <source>
        <strain evidence="1 2">MMsCG</strain>
    </source>
</reference>
<organism evidence="1 2">
    <name type="scientific">Morganella morganii</name>
    <name type="common">Proteus morganii</name>
    <dbReference type="NCBI Taxonomy" id="582"/>
    <lineage>
        <taxon>Bacteria</taxon>
        <taxon>Pseudomonadati</taxon>
        <taxon>Pseudomonadota</taxon>
        <taxon>Gammaproteobacteria</taxon>
        <taxon>Enterobacterales</taxon>
        <taxon>Morganellaceae</taxon>
        <taxon>Morganella</taxon>
    </lineage>
</organism>
<evidence type="ECO:0000313" key="1">
    <source>
        <dbReference type="EMBL" id="RUT66515.1"/>
    </source>
</evidence>
<accession>A0A433ZWM6</accession>
<protein>
    <submittedName>
        <fullName evidence="1">Uncharacterized protein</fullName>
    </submittedName>
</protein>